<organism evidence="1 7">
    <name type="scientific">Yersinia enterocolitica</name>
    <dbReference type="NCBI Taxonomy" id="630"/>
    <lineage>
        <taxon>Bacteria</taxon>
        <taxon>Pseudomonadati</taxon>
        <taxon>Pseudomonadota</taxon>
        <taxon>Gammaproteobacteria</taxon>
        <taxon>Enterobacterales</taxon>
        <taxon>Yersiniaceae</taxon>
        <taxon>Yersinia</taxon>
    </lineage>
</organism>
<name>A0A0E1NID6_YEREN</name>
<evidence type="ECO:0000313" key="1">
    <source>
        <dbReference type="EMBL" id="CFQ51586.1"/>
    </source>
</evidence>
<sequence>MFKIAIGGQLNKNEIQDCLIKYGAGKITSDIFTDMDAAMKVKNGSFDYYVGACQSGAGGALAMAYALIGRDKCATIANALTQPSEANISQLIDQGKKAFGFTNDRVENSVKALCAVLLAEK</sequence>
<dbReference type="AlphaFoldDB" id="A0A0E1NID6"/>
<reference evidence="1 7" key="2">
    <citation type="submission" date="2015-03" db="EMBL/GenBank/DDBJ databases">
        <authorList>
            <person name="Murphy D."/>
        </authorList>
    </citation>
    <scope>NUCLEOTIDE SEQUENCE [LARGE SCALE GENOMIC DNA]</scope>
    <source>
        <strain evidence="1 7">IP26249</strain>
    </source>
</reference>
<dbReference type="Proteomes" id="UP000041356">
    <property type="component" value="Unassembled WGS sequence"/>
</dbReference>
<dbReference type="EMBL" id="CPZF01000003">
    <property type="protein sequence ID" value="CNF47825.1"/>
    <property type="molecule type" value="Genomic_DNA"/>
</dbReference>
<dbReference type="KEGG" id="yew:CH47_2480"/>
<accession>A0A0E1NID6</accession>
<dbReference type="EMBL" id="CPXJ01000006">
    <property type="protein sequence ID" value="CND21879.1"/>
    <property type="molecule type" value="Genomic_DNA"/>
</dbReference>
<dbReference type="Pfam" id="PF10941">
    <property type="entry name" value="DUF2620"/>
    <property type="match status" value="1"/>
</dbReference>
<keyword evidence="6" id="KW-1185">Reference proteome</keyword>
<dbReference type="Proteomes" id="UP001182355">
    <property type="component" value="Unassembled WGS sequence"/>
</dbReference>
<dbReference type="KEGG" id="yet:CH48_2731"/>
<dbReference type="KEGG" id="yef:FORC2_3068"/>
<reference evidence="5 6" key="1">
    <citation type="submission" date="2015-03" db="EMBL/GenBank/DDBJ databases">
        <authorList>
            <consortium name="Pathogen Informatics"/>
            <person name="Murphy D."/>
        </authorList>
    </citation>
    <scope>NUCLEOTIDE SEQUENCE [LARGE SCALE GENOMIC DNA]</scope>
    <source>
        <strain evidence="2 6">IP05342</strain>
        <strain evidence="3 5">IP27818</strain>
    </source>
</reference>
<evidence type="ECO:0000313" key="6">
    <source>
        <dbReference type="Proteomes" id="UP000041601"/>
    </source>
</evidence>
<dbReference type="RefSeq" id="WP_005167683.1">
    <property type="nucleotide sequence ID" value="NZ_CAADJK010000001.1"/>
</dbReference>
<dbReference type="EMBL" id="ABNAVX010000006">
    <property type="protein sequence ID" value="ELI8101778.1"/>
    <property type="molecule type" value="Genomic_DNA"/>
</dbReference>
<dbReference type="EMBL" id="CGBR01000001">
    <property type="protein sequence ID" value="CFQ51586.1"/>
    <property type="molecule type" value="Genomic_DNA"/>
</dbReference>
<dbReference type="PATRIC" id="fig|630.128.peg.1108"/>
<dbReference type="Proteomes" id="UP000041601">
    <property type="component" value="Unassembled WGS sequence"/>
</dbReference>
<proteinExistence type="predicted"/>
<reference evidence="4" key="3">
    <citation type="submission" date="2023-02" db="EMBL/GenBank/DDBJ databases">
        <authorList>
            <person name="Ashton P.M."/>
            <person name="Dallman T."/>
            <person name="Nair S."/>
            <person name="De Pinna E."/>
            <person name="Peters T."/>
            <person name="Grant K."/>
        </authorList>
    </citation>
    <scope>NUCLEOTIDE SEQUENCE</scope>
    <source>
        <strain evidence="4">01103883</strain>
    </source>
</reference>
<protein>
    <submittedName>
        <fullName evidence="4">DUF2620 domain-containing protein</fullName>
    </submittedName>
    <submittedName>
        <fullName evidence="1 2">Inner membrane protein</fullName>
    </submittedName>
</protein>
<evidence type="ECO:0000313" key="5">
    <source>
        <dbReference type="Proteomes" id="UP000041356"/>
    </source>
</evidence>
<gene>
    <name evidence="3" type="ORF">ERS137939_01592</name>
    <name evidence="1" type="ORF">ERS137941_00290</name>
    <name evidence="2" type="ORF">ERS137959_00618</name>
    <name evidence="4" type="ORF">RSF11_001473</name>
</gene>
<evidence type="ECO:0000313" key="2">
    <source>
        <dbReference type="EMBL" id="CND21879.1"/>
    </source>
</evidence>
<dbReference type="InterPro" id="IPR021238">
    <property type="entry name" value="DUF2620"/>
</dbReference>
<dbReference type="Proteomes" id="UP000048841">
    <property type="component" value="Unassembled WGS sequence"/>
</dbReference>
<evidence type="ECO:0000313" key="3">
    <source>
        <dbReference type="EMBL" id="CNF47825.1"/>
    </source>
</evidence>
<evidence type="ECO:0000313" key="4">
    <source>
        <dbReference type="EMBL" id="ELI8101778.1"/>
    </source>
</evidence>
<evidence type="ECO:0000313" key="7">
    <source>
        <dbReference type="Proteomes" id="UP000048841"/>
    </source>
</evidence>